<dbReference type="OrthoDB" id="7961174at2"/>
<dbReference type="Proteomes" id="UP000199495">
    <property type="component" value="Unassembled WGS sequence"/>
</dbReference>
<reference evidence="2 3" key="1">
    <citation type="submission" date="2016-10" db="EMBL/GenBank/DDBJ databases">
        <authorList>
            <person name="de Groot N.N."/>
        </authorList>
    </citation>
    <scope>NUCLEOTIDE SEQUENCE [LARGE SCALE GENOMIC DNA]</scope>
    <source>
        <strain evidence="2 3">CGMCC 1.10267</strain>
    </source>
</reference>
<proteinExistence type="predicted"/>
<evidence type="ECO:0000256" key="1">
    <source>
        <dbReference type="SAM" id="MobiDB-lite"/>
    </source>
</evidence>
<feature type="compositionally biased region" description="Basic and acidic residues" evidence="1">
    <location>
        <begin position="15"/>
        <end position="24"/>
    </location>
</feature>
<name>A0A1G7UIP2_9HYPH</name>
<evidence type="ECO:0000313" key="2">
    <source>
        <dbReference type="EMBL" id="SDG47357.1"/>
    </source>
</evidence>
<dbReference type="EMBL" id="FNCS01000003">
    <property type="protein sequence ID" value="SDG47357.1"/>
    <property type="molecule type" value="Genomic_DNA"/>
</dbReference>
<accession>A0A1G7UIP2</accession>
<evidence type="ECO:0008006" key="4">
    <source>
        <dbReference type="Google" id="ProtNLM"/>
    </source>
</evidence>
<sequence>MTDIHPGIATANPDAFHDNEREDYLSGEGHMSSAQAAELLFLAQQAEEPDAYMDDLTRVEAEHRIKLLKRKLHG</sequence>
<dbReference type="AlphaFoldDB" id="A0A1G7UIP2"/>
<feature type="region of interest" description="Disordered" evidence="1">
    <location>
        <begin position="1"/>
        <end position="28"/>
    </location>
</feature>
<dbReference type="Pfam" id="PF11272">
    <property type="entry name" value="DUF3072"/>
    <property type="match status" value="1"/>
</dbReference>
<evidence type="ECO:0000313" key="3">
    <source>
        <dbReference type="Proteomes" id="UP000199495"/>
    </source>
</evidence>
<protein>
    <recommendedName>
        <fullName evidence="4">DUF3072 domain-containing protein</fullName>
    </recommendedName>
</protein>
<keyword evidence="3" id="KW-1185">Reference proteome</keyword>
<organism evidence="2 3">
    <name type="scientific">Pelagibacterium luteolum</name>
    <dbReference type="NCBI Taxonomy" id="440168"/>
    <lineage>
        <taxon>Bacteria</taxon>
        <taxon>Pseudomonadati</taxon>
        <taxon>Pseudomonadota</taxon>
        <taxon>Alphaproteobacteria</taxon>
        <taxon>Hyphomicrobiales</taxon>
        <taxon>Devosiaceae</taxon>
        <taxon>Pelagibacterium</taxon>
    </lineage>
</organism>
<dbReference type="InterPro" id="IPR021425">
    <property type="entry name" value="DUF3072"/>
</dbReference>
<gene>
    <name evidence="2" type="ORF">SAMN04487974_10392</name>
</gene>
<dbReference type="RefSeq" id="WP_090593994.1">
    <property type="nucleotide sequence ID" value="NZ_FNCS01000003.1"/>
</dbReference>